<evidence type="ECO:0000256" key="4">
    <source>
        <dbReference type="ARBA" id="ARBA00023242"/>
    </source>
</evidence>
<comment type="function">
    <text evidence="5">Multiubiquitin chain receptor involved in modulation of proteasomal degradation. Involved in nucleotide excision repair.</text>
</comment>
<dbReference type="GO" id="GO:0070628">
    <property type="term" value="F:proteasome binding"/>
    <property type="evidence" value="ECO:0007669"/>
    <property type="project" value="TreeGrafter"/>
</dbReference>
<dbReference type="Pfam" id="PF00240">
    <property type="entry name" value="ubiquitin"/>
    <property type="match status" value="1"/>
</dbReference>
<keyword evidence="4 5" id="KW-0539">Nucleus</keyword>
<evidence type="ECO:0000313" key="9">
    <source>
        <dbReference type="EMBL" id="KAK9826231.1"/>
    </source>
</evidence>
<feature type="compositionally biased region" description="Low complexity" evidence="6">
    <location>
        <begin position="212"/>
        <end position="249"/>
    </location>
</feature>
<dbReference type="FunFam" id="1.10.8.10:FF:000003">
    <property type="entry name" value="UV excision repair protein RAD23 homolog"/>
    <property type="match status" value="1"/>
</dbReference>
<dbReference type="InterPro" id="IPR004806">
    <property type="entry name" value="Rad23"/>
</dbReference>
<evidence type="ECO:0000256" key="2">
    <source>
        <dbReference type="ARBA" id="ARBA00022763"/>
    </source>
</evidence>
<organism evidence="9 10">
    <name type="scientific">Apatococcus lobatus</name>
    <dbReference type="NCBI Taxonomy" id="904363"/>
    <lineage>
        <taxon>Eukaryota</taxon>
        <taxon>Viridiplantae</taxon>
        <taxon>Chlorophyta</taxon>
        <taxon>core chlorophytes</taxon>
        <taxon>Trebouxiophyceae</taxon>
        <taxon>Chlorellales</taxon>
        <taxon>Chlorellaceae</taxon>
        <taxon>Apatococcus</taxon>
    </lineage>
</organism>
<keyword evidence="3 5" id="KW-0234">DNA repair</keyword>
<dbReference type="PRINTS" id="PR01839">
    <property type="entry name" value="RAD23PROTEIN"/>
</dbReference>
<sequence>MKLTFKTVSGANFNLEEPPEAEVSKVKEHIEQQQGANFPAGSLVVIHQGKVLKDGTTLADNKVGENGFLVVMVQKKPAAKAAPKPAAAAASAGASAAAASAPAPTAPSATPLQATPAPAAPAATPSATPAATPTAAAASAGAQSSADPYSAAASNLATGSQLEGTISSIMEMGFEREQVQKALRAAFNNPERAVEYLMTGIPNVPDAPPPAASAAAAPASGGAVAAAGQPGSQQPPAQSAPQPTAPSGPNTQPLDLFPQGVPANLGGGGGGEAAAGGGPLEFLRNHPQFQAMRQVVQANPSILQPMLQELGRQNPHLLQMINANQAEFLRMVNEPAGPGGNQSMEQLAAQLGAAGGGEGGLPPGAVQVQLTQEEMASVERLEGMGFQREQCLEAFLICDRNEDMAANYLLEHGLEED</sequence>
<keyword evidence="5" id="KW-0963">Cytoplasm</keyword>
<dbReference type="SMART" id="SM00165">
    <property type="entry name" value="UBA"/>
    <property type="match status" value="2"/>
</dbReference>
<dbReference type="InterPro" id="IPR015940">
    <property type="entry name" value="UBA"/>
</dbReference>
<comment type="similarity">
    <text evidence="5">Belongs to the RAD23 family.</text>
</comment>
<dbReference type="InterPro" id="IPR006636">
    <property type="entry name" value="STI1_HS-bd"/>
</dbReference>
<dbReference type="PROSITE" id="PS50030">
    <property type="entry name" value="UBA"/>
    <property type="match status" value="2"/>
</dbReference>
<dbReference type="GO" id="GO:0006289">
    <property type="term" value="P:nucleotide-excision repair"/>
    <property type="evidence" value="ECO:0007669"/>
    <property type="project" value="UniProtKB-UniRule"/>
</dbReference>
<dbReference type="PANTHER" id="PTHR10621:SF0">
    <property type="entry name" value="UV EXCISION REPAIR PROTEIN RAD23"/>
    <property type="match status" value="1"/>
</dbReference>
<dbReference type="GO" id="GO:0003684">
    <property type="term" value="F:damaged DNA binding"/>
    <property type="evidence" value="ECO:0007669"/>
    <property type="project" value="UniProtKB-UniRule"/>
</dbReference>
<feature type="domain" description="UBA" evidence="7">
    <location>
        <begin position="369"/>
        <end position="412"/>
    </location>
</feature>
<dbReference type="PROSITE" id="PS50053">
    <property type="entry name" value="UBIQUITIN_2"/>
    <property type="match status" value="1"/>
</dbReference>
<dbReference type="CDD" id="cd14280">
    <property type="entry name" value="UBA1_Rad23_like"/>
    <property type="match status" value="1"/>
</dbReference>
<dbReference type="PANTHER" id="PTHR10621">
    <property type="entry name" value="UV EXCISION REPAIR PROTEIN RAD23"/>
    <property type="match status" value="1"/>
</dbReference>
<dbReference type="InterPro" id="IPR029071">
    <property type="entry name" value="Ubiquitin-like_domsf"/>
</dbReference>
<dbReference type="CDD" id="cd01805">
    <property type="entry name" value="Ubl_Rad23"/>
    <property type="match status" value="1"/>
</dbReference>
<dbReference type="SUPFAM" id="SSF54236">
    <property type="entry name" value="Ubiquitin-like"/>
    <property type="match status" value="1"/>
</dbReference>
<dbReference type="InterPro" id="IPR015360">
    <property type="entry name" value="XPC-bd"/>
</dbReference>
<dbReference type="GO" id="GO:0031593">
    <property type="term" value="F:polyubiquitin modification-dependent protein binding"/>
    <property type="evidence" value="ECO:0007669"/>
    <property type="project" value="UniProtKB-UniRule"/>
</dbReference>
<feature type="compositionally biased region" description="Gly residues" evidence="6">
    <location>
        <begin position="265"/>
        <end position="279"/>
    </location>
</feature>
<dbReference type="NCBIfam" id="TIGR00601">
    <property type="entry name" value="rad23"/>
    <property type="match status" value="1"/>
</dbReference>
<dbReference type="FunFam" id="1.10.10.540:FF:000001">
    <property type="entry name" value="UV excision repair protein RAD23 B"/>
    <property type="match status" value="1"/>
</dbReference>
<dbReference type="Pfam" id="PF00627">
    <property type="entry name" value="UBA"/>
    <property type="match status" value="2"/>
</dbReference>
<feature type="region of interest" description="Disordered" evidence="6">
    <location>
        <begin position="209"/>
        <end position="279"/>
    </location>
</feature>
<keyword evidence="10" id="KW-1185">Reference proteome</keyword>
<feature type="region of interest" description="Disordered" evidence="6">
    <location>
        <begin position="101"/>
        <end position="139"/>
    </location>
</feature>
<dbReference type="SMART" id="SM00213">
    <property type="entry name" value="UBQ"/>
    <property type="match status" value="1"/>
</dbReference>
<evidence type="ECO:0000259" key="7">
    <source>
        <dbReference type="PROSITE" id="PS50030"/>
    </source>
</evidence>
<name>A0AAW1QXL6_9CHLO</name>
<accession>A0AAW1QXL6</accession>
<evidence type="ECO:0000259" key="8">
    <source>
        <dbReference type="PROSITE" id="PS50053"/>
    </source>
</evidence>
<dbReference type="FunFam" id="1.10.8.10:FF:000002">
    <property type="entry name" value="UV excision repair protein RAD23 homolog"/>
    <property type="match status" value="1"/>
</dbReference>
<evidence type="ECO:0000256" key="1">
    <source>
        <dbReference type="ARBA" id="ARBA00022737"/>
    </source>
</evidence>
<dbReference type="SUPFAM" id="SSF101238">
    <property type="entry name" value="XPC-binding domain"/>
    <property type="match status" value="1"/>
</dbReference>
<dbReference type="GO" id="GO:0043161">
    <property type="term" value="P:proteasome-mediated ubiquitin-dependent protein catabolic process"/>
    <property type="evidence" value="ECO:0007669"/>
    <property type="project" value="UniProtKB-UniRule"/>
</dbReference>
<reference evidence="9 10" key="1">
    <citation type="journal article" date="2024" name="Nat. Commun.">
        <title>Phylogenomics reveals the evolutionary origins of lichenization in chlorophyte algae.</title>
        <authorList>
            <person name="Puginier C."/>
            <person name="Libourel C."/>
            <person name="Otte J."/>
            <person name="Skaloud P."/>
            <person name="Haon M."/>
            <person name="Grisel S."/>
            <person name="Petersen M."/>
            <person name="Berrin J.G."/>
            <person name="Delaux P.M."/>
            <person name="Dal Grande F."/>
            <person name="Keller J."/>
        </authorList>
    </citation>
    <scope>NUCLEOTIDE SEQUENCE [LARGE SCALE GENOMIC DNA]</scope>
    <source>
        <strain evidence="9 10">SAG 2145</strain>
    </source>
</reference>
<protein>
    <recommendedName>
        <fullName evidence="5">Ubiquitin receptor RAD23</fullName>
    </recommendedName>
    <alternativeName>
        <fullName evidence="5">DNA repair protein RAD23</fullName>
    </alternativeName>
</protein>
<dbReference type="Proteomes" id="UP001438707">
    <property type="component" value="Unassembled WGS sequence"/>
</dbReference>
<dbReference type="SMART" id="SM00727">
    <property type="entry name" value="STI1"/>
    <property type="match status" value="1"/>
</dbReference>
<dbReference type="EMBL" id="JALJOS010000021">
    <property type="protein sequence ID" value="KAK9826231.1"/>
    <property type="molecule type" value="Genomic_DNA"/>
</dbReference>
<dbReference type="InterPro" id="IPR000626">
    <property type="entry name" value="Ubiquitin-like_dom"/>
</dbReference>
<dbReference type="AlphaFoldDB" id="A0AAW1QXL6"/>
<keyword evidence="2 5" id="KW-0227">DNA damage</keyword>
<feature type="domain" description="UBA" evidence="7">
    <location>
        <begin position="160"/>
        <end position="200"/>
    </location>
</feature>
<dbReference type="InterPro" id="IPR036353">
    <property type="entry name" value="XPC-bd_sf"/>
</dbReference>
<dbReference type="Gene3D" id="3.10.20.90">
    <property type="entry name" value="Phosphatidylinositol 3-kinase Catalytic Subunit, Chain A, domain 1"/>
    <property type="match status" value="1"/>
</dbReference>
<proteinExistence type="inferred from homology"/>
<dbReference type="SUPFAM" id="SSF46934">
    <property type="entry name" value="UBA-like"/>
    <property type="match status" value="2"/>
</dbReference>
<evidence type="ECO:0000256" key="5">
    <source>
        <dbReference type="RuleBase" id="RU367049"/>
    </source>
</evidence>
<comment type="subcellular location">
    <subcellularLocation>
        <location evidence="5">Nucleus</location>
    </subcellularLocation>
    <subcellularLocation>
        <location evidence="5">Cytoplasm</location>
    </subcellularLocation>
</comment>
<dbReference type="InterPro" id="IPR009060">
    <property type="entry name" value="UBA-like_sf"/>
</dbReference>
<dbReference type="GO" id="GO:0043130">
    <property type="term" value="F:ubiquitin binding"/>
    <property type="evidence" value="ECO:0007669"/>
    <property type="project" value="UniProtKB-UniRule"/>
</dbReference>
<dbReference type="Gene3D" id="1.10.10.540">
    <property type="entry name" value="XPC-binding domain"/>
    <property type="match status" value="1"/>
</dbReference>
<feature type="domain" description="Ubiquitin-like" evidence="8">
    <location>
        <begin position="1"/>
        <end position="78"/>
    </location>
</feature>
<evidence type="ECO:0000256" key="3">
    <source>
        <dbReference type="ARBA" id="ARBA00023204"/>
    </source>
</evidence>
<dbReference type="Gene3D" id="1.10.8.10">
    <property type="entry name" value="DNA helicase RuvA subunit, C-terminal domain"/>
    <property type="match status" value="2"/>
</dbReference>
<dbReference type="Pfam" id="PF09280">
    <property type="entry name" value="XPC-binding"/>
    <property type="match status" value="1"/>
</dbReference>
<evidence type="ECO:0000256" key="6">
    <source>
        <dbReference type="SAM" id="MobiDB-lite"/>
    </source>
</evidence>
<comment type="caution">
    <text evidence="9">The sequence shown here is derived from an EMBL/GenBank/DDBJ whole genome shotgun (WGS) entry which is preliminary data.</text>
</comment>
<gene>
    <name evidence="9" type="ORF">WJX74_001551</name>
</gene>
<dbReference type="GO" id="GO:0005654">
    <property type="term" value="C:nucleoplasm"/>
    <property type="evidence" value="ECO:0007669"/>
    <property type="project" value="TreeGrafter"/>
</dbReference>
<keyword evidence="1" id="KW-0677">Repeat</keyword>
<evidence type="ECO:0000313" key="10">
    <source>
        <dbReference type="Proteomes" id="UP001438707"/>
    </source>
</evidence>
<dbReference type="GO" id="GO:0005829">
    <property type="term" value="C:cytosol"/>
    <property type="evidence" value="ECO:0007669"/>
    <property type="project" value="TreeGrafter"/>
</dbReference>